<reference evidence="1 2" key="2">
    <citation type="journal article" date="2022" name="Mol. Ecol. Resour.">
        <title>The genomes of chicory, endive, great burdock and yacon provide insights into Asteraceae paleo-polyploidization history and plant inulin production.</title>
        <authorList>
            <person name="Fan W."/>
            <person name="Wang S."/>
            <person name="Wang H."/>
            <person name="Wang A."/>
            <person name="Jiang F."/>
            <person name="Liu H."/>
            <person name="Zhao H."/>
            <person name="Xu D."/>
            <person name="Zhang Y."/>
        </authorList>
    </citation>
    <scope>NUCLEOTIDE SEQUENCE [LARGE SCALE GENOMIC DNA]</scope>
    <source>
        <strain evidence="2">cv. Punajuju</strain>
        <tissue evidence="1">Leaves</tissue>
    </source>
</reference>
<proteinExistence type="predicted"/>
<organism evidence="1 2">
    <name type="scientific">Cichorium intybus</name>
    <name type="common">Chicory</name>
    <dbReference type="NCBI Taxonomy" id="13427"/>
    <lineage>
        <taxon>Eukaryota</taxon>
        <taxon>Viridiplantae</taxon>
        <taxon>Streptophyta</taxon>
        <taxon>Embryophyta</taxon>
        <taxon>Tracheophyta</taxon>
        <taxon>Spermatophyta</taxon>
        <taxon>Magnoliopsida</taxon>
        <taxon>eudicotyledons</taxon>
        <taxon>Gunneridae</taxon>
        <taxon>Pentapetalae</taxon>
        <taxon>asterids</taxon>
        <taxon>campanulids</taxon>
        <taxon>Asterales</taxon>
        <taxon>Asteraceae</taxon>
        <taxon>Cichorioideae</taxon>
        <taxon>Cichorieae</taxon>
        <taxon>Cichoriinae</taxon>
        <taxon>Cichorium</taxon>
    </lineage>
</organism>
<sequence>MGGDVLSKLETNHLKPQSAVEPRPILNVSSLSTLEKQPRSVTEGISCREVYCGPESVDPECSSDGCDVKCTVWSRVGTVWSDFCPRQSPIRNQLGCGVLSRCK</sequence>
<evidence type="ECO:0000313" key="2">
    <source>
        <dbReference type="Proteomes" id="UP001055811"/>
    </source>
</evidence>
<dbReference type="EMBL" id="CM042010">
    <property type="protein sequence ID" value="KAI3781858.1"/>
    <property type="molecule type" value="Genomic_DNA"/>
</dbReference>
<comment type="caution">
    <text evidence="1">The sequence shown here is derived from an EMBL/GenBank/DDBJ whole genome shotgun (WGS) entry which is preliminary data.</text>
</comment>
<name>A0ACB9GF95_CICIN</name>
<evidence type="ECO:0000313" key="1">
    <source>
        <dbReference type="EMBL" id="KAI3781858.1"/>
    </source>
</evidence>
<protein>
    <submittedName>
        <fullName evidence="1">Uncharacterized protein</fullName>
    </submittedName>
</protein>
<accession>A0ACB9GF95</accession>
<keyword evidence="2" id="KW-1185">Reference proteome</keyword>
<reference evidence="2" key="1">
    <citation type="journal article" date="2022" name="Mol. Ecol. Resour.">
        <title>The genomes of chicory, endive, great burdock and yacon provide insights into Asteraceae palaeo-polyploidization history and plant inulin production.</title>
        <authorList>
            <person name="Fan W."/>
            <person name="Wang S."/>
            <person name="Wang H."/>
            <person name="Wang A."/>
            <person name="Jiang F."/>
            <person name="Liu H."/>
            <person name="Zhao H."/>
            <person name="Xu D."/>
            <person name="Zhang Y."/>
        </authorList>
    </citation>
    <scope>NUCLEOTIDE SEQUENCE [LARGE SCALE GENOMIC DNA]</scope>
    <source>
        <strain evidence="2">cv. Punajuju</strain>
    </source>
</reference>
<dbReference type="Proteomes" id="UP001055811">
    <property type="component" value="Linkage Group LG02"/>
</dbReference>
<gene>
    <name evidence="1" type="ORF">L2E82_11885</name>
</gene>